<name>D8LRE3_ECTSI</name>
<dbReference type="Gene3D" id="3.40.50.300">
    <property type="entry name" value="P-loop containing nucleotide triphosphate hydrolases"/>
    <property type="match status" value="1"/>
</dbReference>
<dbReference type="SUPFAM" id="SSF52540">
    <property type="entry name" value="P-loop containing nucleoside triphosphate hydrolases"/>
    <property type="match status" value="1"/>
</dbReference>
<keyword evidence="2" id="KW-1185">Reference proteome</keyword>
<evidence type="ECO:0000313" key="1">
    <source>
        <dbReference type="EMBL" id="CBN76295.1"/>
    </source>
</evidence>
<proteinExistence type="predicted"/>
<evidence type="ECO:0008006" key="3">
    <source>
        <dbReference type="Google" id="ProtNLM"/>
    </source>
</evidence>
<sequence>MRRCGSTASLREAKRNIPAELLASLDANGVTLPTPLQESVWSIGRGAGREDLLVHARPGDETATAYCVPVLERVLERYPQPLCGDCEQAARAPAPSGGGGAACTGADREKYEVVALVLTRTRDMASDVTTMLTRLGEGIPSLSVATLIGGVHGLGEPQGPRRRGV</sequence>
<evidence type="ECO:0000313" key="2">
    <source>
        <dbReference type="Proteomes" id="UP000002630"/>
    </source>
</evidence>
<reference evidence="1 2" key="1">
    <citation type="journal article" date="2010" name="Nature">
        <title>The Ectocarpus genome and the independent evolution of multicellularity in brown algae.</title>
        <authorList>
            <person name="Cock J.M."/>
            <person name="Sterck L."/>
            <person name="Rouze P."/>
            <person name="Scornet D."/>
            <person name="Allen A.E."/>
            <person name="Amoutzias G."/>
            <person name="Anthouard V."/>
            <person name="Artiguenave F."/>
            <person name="Aury J.M."/>
            <person name="Badger J.H."/>
            <person name="Beszteri B."/>
            <person name="Billiau K."/>
            <person name="Bonnet E."/>
            <person name="Bothwell J.H."/>
            <person name="Bowler C."/>
            <person name="Boyen C."/>
            <person name="Brownlee C."/>
            <person name="Carrano C.J."/>
            <person name="Charrier B."/>
            <person name="Cho G.Y."/>
            <person name="Coelho S.M."/>
            <person name="Collen J."/>
            <person name="Corre E."/>
            <person name="Da Silva C."/>
            <person name="Delage L."/>
            <person name="Delaroque N."/>
            <person name="Dittami S.M."/>
            <person name="Doulbeau S."/>
            <person name="Elias M."/>
            <person name="Farnham G."/>
            <person name="Gachon C.M."/>
            <person name="Gschloessl B."/>
            <person name="Heesch S."/>
            <person name="Jabbari K."/>
            <person name="Jubin C."/>
            <person name="Kawai H."/>
            <person name="Kimura K."/>
            <person name="Kloareg B."/>
            <person name="Kupper F.C."/>
            <person name="Lang D."/>
            <person name="Le Bail A."/>
            <person name="Leblanc C."/>
            <person name="Lerouge P."/>
            <person name="Lohr M."/>
            <person name="Lopez P.J."/>
            <person name="Martens C."/>
            <person name="Maumus F."/>
            <person name="Michel G."/>
            <person name="Miranda-Saavedra D."/>
            <person name="Morales J."/>
            <person name="Moreau H."/>
            <person name="Motomura T."/>
            <person name="Nagasato C."/>
            <person name="Napoli C.A."/>
            <person name="Nelson D.R."/>
            <person name="Nyvall-Collen P."/>
            <person name="Peters A.F."/>
            <person name="Pommier C."/>
            <person name="Potin P."/>
            <person name="Poulain J."/>
            <person name="Quesneville H."/>
            <person name="Read B."/>
            <person name="Rensing S.A."/>
            <person name="Ritter A."/>
            <person name="Rousvoal S."/>
            <person name="Samanta M."/>
            <person name="Samson G."/>
            <person name="Schroeder D.C."/>
            <person name="Segurens B."/>
            <person name="Strittmatter M."/>
            <person name="Tonon T."/>
            <person name="Tregear J.W."/>
            <person name="Valentin K."/>
            <person name="von Dassow P."/>
            <person name="Yamagishi T."/>
            <person name="Van de Peer Y."/>
            <person name="Wincker P."/>
        </authorList>
    </citation>
    <scope>NUCLEOTIDE SEQUENCE [LARGE SCALE GENOMIC DNA]</scope>
    <source>
        <strain evidence="2">Ec32 / CCAP1310/4</strain>
    </source>
</reference>
<gene>
    <name evidence="1" type="ORF">Esi_0643_0004</name>
</gene>
<dbReference type="InParanoid" id="D8LRE3"/>
<dbReference type="Proteomes" id="UP000002630">
    <property type="component" value="Unassembled WGS sequence"/>
</dbReference>
<protein>
    <recommendedName>
        <fullName evidence="3">DEAD/DEAH box helicase domain-containing protein</fullName>
    </recommendedName>
</protein>
<organism evidence="1 2">
    <name type="scientific">Ectocarpus siliculosus</name>
    <name type="common">Brown alga</name>
    <name type="synonym">Conferva siliculosa</name>
    <dbReference type="NCBI Taxonomy" id="2880"/>
    <lineage>
        <taxon>Eukaryota</taxon>
        <taxon>Sar</taxon>
        <taxon>Stramenopiles</taxon>
        <taxon>Ochrophyta</taxon>
        <taxon>PX clade</taxon>
        <taxon>Phaeophyceae</taxon>
        <taxon>Ectocarpales</taxon>
        <taxon>Ectocarpaceae</taxon>
        <taxon>Ectocarpus</taxon>
    </lineage>
</organism>
<dbReference type="AlphaFoldDB" id="D8LRE3"/>
<dbReference type="EMBL" id="FN649760">
    <property type="protein sequence ID" value="CBN76295.1"/>
    <property type="molecule type" value="Genomic_DNA"/>
</dbReference>
<dbReference type="InterPro" id="IPR027417">
    <property type="entry name" value="P-loop_NTPase"/>
</dbReference>
<accession>D8LRE3</accession>